<name>A0AAV4HP85_9GAST</name>
<dbReference type="AlphaFoldDB" id="A0AAV4HP85"/>
<organism evidence="1 2">
    <name type="scientific">Elysia marginata</name>
    <dbReference type="NCBI Taxonomy" id="1093978"/>
    <lineage>
        <taxon>Eukaryota</taxon>
        <taxon>Metazoa</taxon>
        <taxon>Spiralia</taxon>
        <taxon>Lophotrochozoa</taxon>
        <taxon>Mollusca</taxon>
        <taxon>Gastropoda</taxon>
        <taxon>Heterobranchia</taxon>
        <taxon>Euthyneura</taxon>
        <taxon>Panpulmonata</taxon>
        <taxon>Sacoglossa</taxon>
        <taxon>Placobranchoidea</taxon>
        <taxon>Plakobranchidae</taxon>
        <taxon>Elysia</taxon>
    </lineage>
</organism>
<reference evidence="1 2" key="1">
    <citation type="journal article" date="2021" name="Elife">
        <title>Chloroplast acquisition without the gene transfer in kleptoplastic sea slugs, Plakobranchus ocellatus.</title>
        <authorList>
            <person name="Maeda T."/>
            <person name="Takahashi S."/>
            <person name="Yoshida T."/>
            <person name="Shimamura S."/>
            <person name="Takaki Y."/>
            <person name="Nagai Y."/>
            <person name="Toyoda A."/>
            <person name="Suzuki Y."/>
            <person name="Arimoto A."/>
            <person name="Ishii H."/>
            <person name="Satoh N."/>
            <person name="Nishiyama T."/>
            <person name="Hasebe M."/>
            <person name="Maruyama T."/>
            <person name="Minagawa J."/>
            <person name="Obokata J."/>
            <person name="Shigenobu S."/>
        </authorList>
    </citation>
    <scope>NUCLEOTIDE SEQUENCE [LARGE SCALE GENOMIC DNA]</scope>
</reference>
<protein>
    <submittedName>
        <fullName evidence="1">Uncharacterized protein</fullName>
    </submittedName>
</protein>
<dbReference type="EMBL" id="BMAT01005698">
    <property type="protein sequence ID" value="GFR98525.1"/>
    <property type="molecule type" value="Genomic_DNA"/>
</dbReference>
<gene>
    <name evidence="1" type="ORF">ElyMa_002771300</name>
</gene>
<evidence type="ECO:0000313" key="1">
    <source>
        <dbReference type="EMBL" id="GFR98525.1"/>
    </source>
</evidence>
<proteinExistence type="predicted"/>
<accession>A0AAV4HP85</accession>
<keyword evidence="2" id="KW-1185">Reference proteome</keyword>
<comment type="caution">
    <text evidence="1">The sequence shown here is derived from an EMBL/GenBank/DDBJ whole genome shotgun (WGS) entry which is preliminary data.</text>
</comment>
<evidence type="ECO:0000313" key="2">
    <source>
        <dbReference type="Proteomes" id="UP000762676"/>
    </source>
</evidence>
<sequence length="114" mass="13200">MLMTHKSDDLQTTFNKFLEALKLFGPTTAQPGDYRGAIPTSSLFQHPAANYHHRRQRGGICAKFFYIWMVLKLKRSLKKVIAEQRMSLQQQRPFNAPSPLDSEGPELAFRVTYW</sequence>
<dbReference type="Proteomes" id="UP000762676">
    <property type="component" value="Unassembled WGS sequence"/>
</dbReference>